<reference evidence="2" key="1">
    <citation type="submission" date="2021-05" db="EMBL/GenBank/DDBJ databases">
        <authorList>
            <person name="Alioto T."/>
            <person name="Alioto T."/>
            <person name="Gomez Garrido J."/>
        </authorList>
    </citation>
    <scope>NUCLEOTIDE SEQUENCE</scope>
</reference>
<sequence length="230" mass="25845">MIIMNNPSALNLSPTDKKSFHYLPPKVKRLAPLDLSAVPLNLSPYRPIVSDVSPTRNVGTQTEATYVSPPTSENLLHWTTFPHNNMTFETSPTPLPKFATPLSVTPMYEVPGYTTPRIMVNTNQPVLCLTPSSPMTYITLMTPTETNHIRISNSPAVTSSTYQQSTYHSLTEYLKFHPPADLLSDTIDRVASNKNILPTFRPTSDRKKQHKKHVKPDRAPGRPVKRRKTQ</sequence>
<organism evidence="2">
    <name type="scientific">Cacopsylla melanoneura</name>
    <dbReference type="NCBI Taxonomy" id="428564"/>
    <lineage>
        <taxon>Eukaryota</taxon>
        <taxon>Metazoa</taxon>
        <taxon>Ecdysozoa</taxon>
        <taxon>Arthropoda</taxon>
        <taxon>Hexapoda</taxon>
        <taxon>Insecta</taxon>
        <taxon>Pterygota</taxon>
        <taxon>Neoptera</taxon>
        <taxon>Paraneoptera</taxon>
        <taxon>Hemiptera</taxon>
        <taxon>Sternorrhyncha</taxon>
        <taxon>Psylloidea</taxon>
        <taxon>Psyllidae</taxon>
        <taxon>Psyllinae</taxon>
        <taxon>Cacopsylla</taxon>
    </lineage>
</organism>
<proteinExistence type="predicted"/>
<feature type="region of interest" description="Disordered" evidence="1">
    <location>
        <begin position="194"/>
        <end position="230"/>
    </location>
</feature>
<evidence type="ECO:0000313" key="2">
    <source>
        <dbReference type="EMBL" id="CAG6736021.1"/>
    </source>
</evidence>
<dbReference type="EMBL" id="HBUF01397723">
    <property type="protein sequence ID" value="CAG6736021.1"/>
    <property type="molecule type" value="Transcribed_RNA"/>
</dbReference>
<protein>
    <submittedName>
        <fullName evidence="2">Uncharacterized protein</fullName>
    </submittedName>
</protein>
<name>A0A8D8YX35_9HEMI</name>
<accession>A0A8D8YX35</accession>
<dbReference type="EMBL" id="HBUF01569584">
    <property type="protein sequence ID" value="CAG6765947.1"/>
    <property type="molecule type" value="Transcribed_RNA"/>
</dbReference>
<dbReference type="AlphaFoldDB" id="A0A8D8YX35"/>
<dbReference type="EMBL" id="HBUF01192144">
    <property type="protein sequence ID" value="CAG6658713.1"/>
    <property type="molecule type" value="Transcribed_RNA"/>
</dbReference>
<evidence type="ECO:0000256" key="1">
    <source>
        <dbReference type="SAM" id="MobiDB-lite"/>
    </source>
</evidence>